<keyword evidence="1" id="KW-0808">Transferase</keyword>
<feature type="domain" description="Choline/carnitine acyltransferase" evidence="2">
    <location>
        <begin position="51"/>
        <end position="74"/>
    </location>
</feature>
<evidence type="ECO:0000256" key="1">
    <source>
        <dbReference type="ARBA" id="ARBA00023315"/>
    </source>
</evidence>
<dbReference type="GO" id="GO:0006635">
    <property type="term" value="P:fatty acid beta-oxidation"/>
    <property type="evidence" value="ECO:0007669"/>
    <property type="project" value="UniProtKB-UniPathway"/>
</dbReference>
<dbReference type="InterPro" id="IPR039551">
    <property type="entry name" value="Cho/carn_acyl_trans"/>
</dbReference>
<dbReference type="Pfam" id="PF00755">
    <property type="entry name" value="Carn_acyltransf"/>
    <property type="match status" value="1"/>
</dbReference>
<dbReference type="Ensembl" id="ENSPMET00000001141.1">
    <property type="protein sequence ID" value="ENSPMEP00000026989.1"/>
    <property type="gene ID" value="ENSPMEG00000011067.1"/>
</dbReference>
<dbReference type="Gene3D" id="1.10.275.20">
    <property type="entry name" value="Choline/Carnitine o-acyltransferase"/>
    <property type="match status" value="1"/>
</dbReference>
<accession>A0A3B3YHZ8</accession>
<dbReference type="GO" id="GO:0016746">
    <property type="term" value="F:acyltransferase activity"/>
    <property type="evidence" value="ECO:0007669"/>
    <property type="project" value="UniProtKB-KW"/>
</dbReference>
<dbReference type="InterPro" id="IPR042572">
    <property type="entry name" value="Carn_acyl_trans_N"/>
</dbReference>
<dbReference type="STRING" id="48701.ENSPMEP00000026989"/>
<organism evidence="3 4">
    <name type="scientific">Poecilia mexicana</name>
    <dbReference type="NCBI Taxonomy" id="48701"/>
    <lineage>
        <taxon>Eukaryota</taxon>
        <taxon>Metazoa</taxon>
        <taxon>Chordata</taxon>
        <taxon>Craniata</taxon>
        <taxon>Vertebrata</taxon>
        <taxon>Euteleostomi</taxon>
        <taxon>Actinopterygii</taxon>
        <taxon>Neopterygii</taxon>
        <taxon>Teleostei</taxon>
        <taxon>Neoteleostei</taxon>
        <taxon>Acanthomorphata</taxon>
        <taxon>Ovalentaria</taxon>
        <taxon>Atherinomorphae</taxon>
        <taxon>Cyprinodontiformes</taxon>
        <taxon>Poeciliidae</taxon>
        <taxon>Poeciliinae</taxon>
        <taxon>Poecilia</taxon>
    </lineage>
</organism>
<dbReference type="SUPFAM" id="SSF52777">
    <property type="entry name" value="CoA-dependent acyltransferases"/>
    <property type="match status" value="1"/>
</dbReference>
<reference evidence="3" key="1">
    <citation type="submission" date="2025-08" db="UniProtKB">
        <authorList>
            <consortium name="Ensembl"/>
        </authorList>
    </citation>
    <scope>IDENTIFICATION</scope>
</reference>
<dbReference type="UniPathway" id="UPA00659"/>
<dbReference type="AlphaFoldDB" id="A0A3B3YHZ8"/>
<dbReference type="Proteomes" id="UP000261480">
    <property type="component" value="Unplaced"/>
</dbReference>
<keyword evidence="4" id="KW-1185">Reference proteome</keyword>
<evidence type="ECO:0000313" key="4">
    <source>
        <dbReference type="Proteomes" id="UP000261480"/>
    </source>
</evidence>
<name>A0A3B3YHZ8_9TELE</name>
<keyword evidence="1" id="KW-0012">Acyltransferase</keyword>
<proteinExistence type="predicted"/>
<evidence type="ECO:0000313" key="3">
    <source>
        <dbReference type="Ensembl" id="ENSPMEP00000026989.1"/>
    </source>
</evidence>
<sequence length="99" mass="11277">MFVLATIPSQFSSVNLLFIGWQSIANPCRLLRAVKQISERSFVHQEGLPKLPVPPLKQTCERYLAALEPILQRHKVLVFNKTWISAASIFKEKVSLVIF</sequence>
<evidence type="ECO:0000259" key="2">
    <source>
        <dbReference type="Pfam" id="PF00755"/>
    </source>
</evidence>
<protein>
    <recommendedName>
        <fullName evidence="2">Choline/carnitine acyltransferase domain-containing protein</fullName>
    </recommendedName>
</protein>
<reference evidence="3" key="2">
    <citation type="submission" date="2025-09" db="UniProtKB">
        <authorList>
            <consortium name="Ensembl"/>
        </authorList>
    </citation>
    <scope>IDENTIFICATION</scope>
</reference>